<protein>
    <submittedName>
        <fullName evidence="2">Uncharacterized protein</fullName>
    </submittedName>
</protein>
<gene>
    <name evidence="2" type="ORF">SVIM_LOCUS346885</name>
</gene>
<evidence type="ECO:0000313" key="2">
    <source>
        <dbReference type="EMBL" id="VFU51353.1"/>
    </source>
</evidence>
<sequence>MTSLINRPRVTVNGIRRMRTYHFFWCQHSPFTSINRLEIFCPNCYSHVDNNGNADHDLLTQDMIDHSDLPGPLPAPVSAIEALPIVEITEQHLMNDMHCPVCRYELRDESDNDLPGENDQFFGFEEETNSINWQSNRFQTLRPIRAFSNWTQRYLDFLDNRLATSNGGQFGISSCYFFLLFFCFTILKCYKVI</sequence>
<organism evidence="2">
    <name type="scientific">Salix viminalis</name>
    <name type="common">Common osier</name>
    <name type="synonym">Basket willow</name>
    <dbReference type="NCBI Taxonomy" id="40686"/>
    <lineage>
        <taxon>Eukaryota</taxon>
        <taxon>Viridiplantae</taxon>
        <taxon>Streptophyta</taxon>
        <taxon>Embryophyta</taxon>
        <taxon>Tracheophyta</taxon>
        <taxon>Spermatophyta</taxon>
        <taxon>Magnoliopsida</taxon>
        <taxon>eudicotyledons</taxon>
        <taxon>Gunneridae</taxon>
        <taxon>Pentapetalae</taxon>
        <taxon>rosids</taxon>
        <taxon>fabids</taxon>
        <taxon>Malpighiales</taxon>
        <taxon>Salicaceae</taxon>
        <taxon>Saliceae</taxon>
        <taxon>Salix</taxon>
    </lineage>
</organism>
<evidence type="ECO:0000256" key="1">
    <source>
        <dbReference type="SAM" id="Phobius"/>
    </source>
</evidence>
<reference evidence="2" key="1">
    <citation type="submission" date="2019-03" db="EMBL/GenBank/DDBJ databases">
        <authorList>
            <person name="Mank J."/>
            <person name="Almeida P."/>
        </authorList>
    </citation>
    <scope>NUCLEOTIDE SEQUENCE</scope>
    <source>
        <strain evidence="2">78183</strain>
    </source>
</reference>
<accession>A0A6N2MBN4</accession>
<dbReference type="EMBL" id="CAADRP010001755">
    <property type="protein sequence ID" value="VFU51353.1"/>
    <property type="molecule type" value="Genomic_DNA"/>
</dbReference>
<dbReference type="AlphaFoldDB" id="A0A6N2MBN4"/>
<keyword evidence="1" id="KW-1133">Transmembrane helix</keyword>
<feature type="transmembrane region" description="Helical" evidence="1">
    <location>
        <begin position="170"/>
        <end position="190"/>
    </location>
</feature>
<keyword evidence="1" id="KW-0472">Membrane</keyword>
<name>A0A6N2MBN4_SALVM</name>
<keyword evidence="1" id="KW-0812">Transmembrane</keyword>
<proteinExistence type="predicted"/>